<evidence type="ECO:0000256" key="1">
    <source>
        <dbReference type="ARBA" id="ARBA00000385"/>
    </source>
</evidence>
<dbReference type="Gene3D" id="3.30.2350.10">
    <property type="entry name" value="Pseudouridine synthase"/>
    <property type="match status" value="1"/>
</dbReference>
<accession>A0A0G3WJV5</accession>
<dbReference type="GO" id="GO:0031119">
    <property type="term" value="P:tRNA pseudouridine synthesis"/>
    <property type="evidence" value="ECO:0007669"/>
    <property type="project" value="UniProtKB-UniRule"/>
</dbReference>
<evidence type="ECO:0000256" key="3">
    <source>
        <dbReference type="ARBA" id="ARBA00022694"/>
    </source>
</evidence>
<feature type="domain" description="Pseudouridine synthase II N-terminal" evidence="6">
    <location>
        <begin position="29"/>
        <end position="177"/>
    </location>
</feature>
<dbReference type="CDD" id="cd02573">
    <property type="entry name" value="PseudoU_synth_EcTruB"/>
    <property type="match status" value="1"/>
</dbReference>
<dbReference type="STRING" id="1408281.Epro_0791"/>
<dbReference type="Pfam" id="PF01509">
    <property type="entry name" value="TruB_N"/>
    <property type="match status" value="1"/>
</dbReference>
<dbReference type="AlphaFoldDB" id="A0A0G3WJV5"/>
<dbReference type="EC" id="5.4.99.25" evidence="5"/>
<gene>
    <name evidence="5 8" type="primary">truB</name>
    <name evidence="8" type="ORF">Epro_0791</name>
</gene>
<dbReference type="KEGG" id="epo:Epro_0791"/>
<dbReference type="InterPro" id="IPR020103">
    <property type="entry name" value="PsdUridine_synth_cat_dom_sf"/>
</dbReference>
<proteinExistence type="inferred from homology"/>
<dbReference type="PANTHER" id="PTHR13767">
    <property type="entry name" value="TRNA-PSEUDOURIDINE SYNTHASE"/>
    <property type="match status" value="1"/>
</dbReference>
<protein>
    <recommendedName>
        <fullName evidence="5">tRNA pseudouridine synthase B</fullName>
        <ecNumber evidence="5">5.4.99.25</ecNumber>
    </recommendedName>
    <alternativeName>
        <fullName evidence="5">tRNA pseudouridine(55) synthase</fullName>
        <shortName evidence="5">Psi55 synthase</shortName>
    </alternativeName>
    <alternativeName>
        <fullName evidence="5">tRNA pseudouridylate synthase</fullName>
    </alternativeName>
    <alternativeName>
        <fullName evidence="5">tRNA-uridine isomerase</fullName>
    </alternativeName>
</protein>
<dbReference type="Proteomes" id="UP000035337">
    <property type="component" value="Chromosome"/>
</dbReference>
<dbReference type="Pfam" id="PF16198">
    <property type="entry name" value="TruB_C_2"/>
    <property type="match status" value="1"/>
</dbReference>
<dbReference type="GO" id="GO:0160148">
    <property type="term" value="F:tRNA pseudouridine(55) synthase activity"/>
    <property type="evidence" value="ECO:0007669"/>
    <property type="project" value="UniProtKB-EC"/>
</dbReference>
<dbReference type="InterPro" id="IPR002501">
    <property type="entry name" value="PsdUridine_synth_N"/>
</dbReference>
<dbReference type="PATRIC" id="fig|1408281.3.peg.810"/>
<dbReference type="NCBIfam" id="TIGR00431">
    <property type="entry name" value="TruB"/>
    <property type="match status" value="1"/>
</dbReference>
<organism evidence="8 9">
    <name type="scientific">Endomicrobium proavitum</name>
    <dbReference type="NCBI Taxonomy" id="1408281"/>
    <lineage>
        <taxon>Bacteria</taxon>
        <taxon>Pseudomonadati</taxon>
        <taxon>Elusimicrobiota</taxon>
        <taxon>Endomicrobiia</taxon>
        <taxon>Endomicrobiales</taxon>
        <taxon>Endomicrobiaceae</taxon>
        <taxon>Endomicrobium</taxon>
    </lineage>
</organism>
<dbReference type="HAMAP" id="MF_01080">
    <property type="entry name" value="TruB_bact"/>
    <property type="match status" value="1"/>
</dbReference>
<evidence type="ECO:0000313" key="8">
    <source>
        <dbReference type="EMBL" id="AKL98170.1"/>
    </source>
</evidence>
<dbReference type="RefSeq" id="WP_052570709.1">
    <property type="nucleotide sequence ID" value="NZ_CP009498.1"/>
</dbReference>
<dbReference type="EMBL" id="CP009498">
    <property type="protein sequence ID" value="AKL98170.1"/>
    <property type="molecule type" value="Genomic_DNA"/>
</dbReference>
<dbReference type="PANTHER" id="PTHR13767:SF2">
    <property type="entry name" value="PSEUDOURIDYLATE SYNTHASE TRUB1"/>
    <property type="match status" value="1"/>
</dbReference>
<dbReference type="InterPro" id="IPR032819">
    <property type="entry name" value="TruB_C"/>
</dbReference>
<comment type="similarity">
    <text evidence="2 5">Belongs to the pseudouridine synthase TruB family. Type 1 subfamily.</text>
</comment>
<feature type="domain" description="tRNA pseudouridylate synthase B C-terminal" evidence="7">
    <location>
        <begin position="178"/>
        <end position="218"/>
    </location>
</feature>
<reference evidence="8 9" key="1">
    <citation type="submission" date="2014-09" db="EMBL/GenBank/DDBJ databases">
        <title>Complete genome sequence of Endomicrobium proavitum.</title>
        <authorList>
            <person name="Zheng H."/>
        </authorList>
    </citation>
    <scope>NUCLEOTIDE SEQUENCE [LARGE SCALE GENOMIC DNA]</scope>
    <source>
        <strain evidence="8 9">Rsa215</strain>
    </source>
</reference>
<keyword evidence="9" id="KW-1185">Reference proteome</keyword>
<name>A0A0G3WJV5_9BACT</name>
<comment type="catalytic activity">
    <reaction evidence="1 5">
        <text>uridine(55) in tRNA = pseudouridine(55) in tRNA</text>
        <dbReference type="Rhea" id="RHEA:42532"/>
        <dbReference type="Rhea" id="RHEA-COMP:10101"/>
        <dbReference type="Rhea" id="RHEA-COMP:10102"/>
        <dbReference type="ChEBI" id="CHEBI:65314"/>
        <dbReference type="ChEBI" id="CHEBI:65315"/>
        <dbReference type="EC" id="5.4.99.25"/>
    </reaction>
</comment>
<evidence type="ECO:0000259" key="7">
    <source>
        <dbReference type="Pfam" id="PF16198"/>
    </source>
</evidence>
<evidence type="ECO:0000313" key="9">
    <source>
        <dbReference type="Proteomes" id="UP000035337"/>
    </source>
</evidence>
<evidence type="ECO:0000259" key="6">
    <source>
        <dbReference type="Pfam" id="PF01509"/>
    </source>
</evidence>
<evidence type="ECO:0000256" key="4">
    <source>
        <dbReference type="ARBA" id="ARBA00023235"/>
    </source>
</evidence>
<dbReference type="SUPFAM" id="SSF55120">
    <property type="entry name" value="Pseudouridine synthase"/>
    <property type="match status" value="1"/>
</dbReference>
<sequence>MAIYNDISGILLADKPGQITSFKTVHKIKKILNVKKTGHCGTLDPAATGLLIVLVGKATKLQDKFMKQDKVYRSSFLLGTITDSGDLDGKVLELKDASLVTEEGVKKALKKFEGEIFQIPPMFSALKINGKKLCDLARKGIEVERAPRKITIKKIELLSFKDNIADVRVECSSGTYIRTLAEDVGKILGCGATVAKLRREKIGNFNVADAVLPQDLDNKEILEAKLIQTVF</sequence>
<feature type="active site" description="Nucleophile" evidence="5">
    <location>
        <position position="44"/>
    </location>
</feature>
<dbReference type="GO" id="GO:0003723">
    <property type="term" value="F:RNA binding"/>
    <property type="evidence" value="ECO:0007669"/>
    <property type="project" value="InterPro"/>
</dbReference>
<comment type="function">
    <text evidence="5">Responsible for synthesis of pseudouridine from uracil-55 in the psi GC loop of transfer RNAs.</text>
</comment>
<dbReference type="InterPro" id="IPR014780">
    <property type="entry name" value="tRNA_psdUridine_synth_TruB"/>
</dbReference>
<dbReference type="OrthoDB" id="9802309at2"/>
<dbReference type="GO" id="GO:1990481">
    <property type="term" value="P:mRNA pseudouridine synthesis"/>
    <property type="evidence" value="ECO:0007669"/>
    <property type="project" value="TreeGrafter"/>
</dbReference>
<keyword evidence="4 5" id="KW-0413">Isomerase</keyword>
<keyword evidence="3 5" id="KW-0819">tRNA processing</keyword>
<evidence type="ECO:0000256" key="5">
    <source>
        <dbReference type="HAMAP-Rule" id="MF_01080"/>
    </source>
</evidence>
<evidence type="ECO:0000256" key="2">
    <source>
        <dbReference type="ARBA" id="ARBA00005642"/>
    </source>
</evidence>